<gene>
    <name evidence="2" type="ORF">TEQG_06614</name>
</gene>
<keyword evidence="3" id="KW-1185">Reference proteome</keyword>
<name>F2Q0G1_TRIEC</name>
<dbReference type="HOGENOM" id="CLU_2322020_0_0_1"/>
<evidence type="ECO:0000256" key="1">
    <source>
        <dbReference type="SAM" id="MobiDB-lite"/>
    </source>
</evidence>
<dbReference type="EMBL" id="DS995763">
    <property type="protein sequence ID" value="EGE07629.1"/>
    <property type="molecule type" value="Genomic_DNA"/>
</dbReference>
<feature type="region of interest" description="Disordered" evidence="1">
    <location>
        <begin position="1"/>
        <end position="40"/>
    </location>
</feature>
<sequence length="99" mass="10962">MLYTLVADQRGRSKAVSSEEGGGNRLSQRREEFKPPSFLQLDTSRSDSAYTSGVMEDILAQRAVTNCIIFTGLVVGWPSLLDDDDEDNHHHHSPFVASP</sequence>
<evidence type="ECO:0000313" key="2">
    <source>
        <dbReference type="EMBL" id="EGE07629.1"/>
    </source>
</evidence>
<dbReference type="AlphaFoldDB" id="F2Q0G1"/>
<proteinExistence type="predicted"/>
<accession>F2Q0G1</accession>
<reference evidence="3" key="1">
    <citation type="journal article" date="2012" name="MBio">
        <title>Comparative genome analysis of Trichophyton rubrum and related dermatophytes reveals candidate genes involved in infection.</title>
        <authorList>
            <person name="Martinez D.A."/>
            <person name="Oliver B.G."/>
            <person name="Graeser Y."/>
            <person name="Goldberg J.M."/>
            <person name="Li W."/>
            <person name="Martinez-Rossi N.M."/>
            <person name="Monod M."/>
            <person name="Shelest E."/>
            <person name="Barton R.C."/>
            <person name="Birch E."/>
            <person name="Brakhage A.A."/>
            <person name="Chen Z."/>
            <person name="Gurr S.J."/>
            <person name="Heiman D."/>
            <person name="Heitman J."/>
            <person name="Kosti I."/>
            <person name="Rossi A."/>
            <person name="Saif S."/>
            <person name="Samalova M."/>
            <person name="Saunders C.W."/>
            <person name="Shea T."/>
            <person name="Summerbell R.C."/>
            <person name="Xu J."/>
            <person name="Young S."/>
            <person name="Zeng Q."/>
            <person name="Birren B.W."/>
            <person name="Cuomo C.A."/>
            <person name="White T.C."/>
        </authorList>
    </citation>
    <scope>NUCLEOTIDE SEQUENCE [LARGE SCALE GENOMIC DNA]</scope>
    <source>
        <strain evidence="3">ATCC MYA-4606 / CBS 127.97</strain>
    </source>
</reference>
<dbReference type="VEuPathDB" id="FungiDB:TEQG_06614"/>
<evidence type="ECO:0000313" key="3">
    <source>
        <dbReference type="Proteomes" id="UP000009169"/>
    </source>
</evidence>
<organism evidence="2 3">
    <name type="scientific">Trichophyton equinum (strain ATCC MYA-4606 / CBS 127.97)</name>
    <name type="common">Horse ringworm fungus</name>
    <dbReference type="NCBI Taxonomy" id="559882"/>
    <lineage>
        <taxon>Eukaryota</taxon>
        <taxon>Fungi</taxon>
        <taxon>Dikarya</taxon>
        <taxon>Ascomycota</taxon>
        <taxon>Pezizomycotina</taxon>
        <taxon>Eurotiomycetes</taxon>
        <taxon>Eurotiomycetidae</taxon>
        <taxon>Onygenales</taxon>
        <taxon>Arthrodermataceae</taxon>
        <taxon>Trichophyton</taxon>
    </lineage>
</organism>
<dbReference type="Proteomes" id="UP000009169">
    <property type="component" value="Unassembled WGS sequence"/>
</dbReference>
<protein>
    <submittedName>
        <fullName evidence="2">Uncharacterized protein</fullName>
    </submittedName>
</protein>